<evidence type="ECO:0000256" key="3">
    <source>
        <dbReference type="ARBA" id="ARBA00023242"/>
    </source>
</evidence>
<proteinExistence type="predicted"/>
<keyword evidence="6" id="KW-1185">Reference proteome</keyword>
<protein>
    <submittedName>
        <fullName evidence="5">Uncharacterized protein</fullName>
    </submittedName>
</protein>
<feature type="compositionally biased region" description="Acidic residues" evidence="4">
    <location>
        <begin position="342"/>
        <end position="352"/>
    </location>
</feature>
<feature type="region of interest" description="Disordered" evidence="4">
    <location>
        <begin position="1"/>
        <end position="123"/>
    </location>
</feature>
<evidence type="ECO:0000256" key="1">
    <source>
        <dbReference type="ARBA" id="ARBA00004604"/>
    </source>
</evidence>
<dbReference type="GO" id="GO:0005655">
    <property type="term" value="C:nucleolar ribonuclease P complex"/>
    <property type="evidence" value="ECO:0007669"/>
    <property type="project" value="InterPro"/>
</dbReference>
<reference evidence="5 6" key="1">
    <citation type="submission" date="2016-07" db="EMBL/GenBank/DDBJ databases">
        <title>Pervasive Adenine N6-methylation of Active Genes in Fungi.</title>
        <authorList>
            <consortium name="DOE Joint Genome Institute"/>
            <person name="Mondo S.J."/>
            <person name="Dannebaum R.O."/>
            <person name="Kuo R.C."/>
            <person name="Labutti K."/>
            <person name="Haridas S."/>
            <person name="Kuo A."/>
            <person name="Salamov A."/>
            <person name="Ahrendt S.R."/>
            <person name="Lipzen A."/>
            <person name="Sullivan W."/>
            <person name="Andreopoulos W.B."/>
            <person name="Clum A."/>
            <person name="Lindquist E."/>
            <person name="Daum C."/>
            <person name="Ramamoorthy G.K."/>
            <person name="Gryganskyi A."/>
            <person name="Culley D."/>
            <person name="Magnuson J.K."/>
            <person name="James T.Y."/>
            <person name="O'Malley M.A."/>
            <person name="Stajich J.E."/>
            <person name="Spatafora J.W."/>
            <person name="Visel A."/>
            <person name="Grigoriev I.V."/>
        </authorList>
    </citation>
    <scope>NUCLEOTIDE SEQUENCE [LARGE SCALE GENOMIC DNA]</scope>
    <source>
        <strain evidence="5 6">68-887.2</strain>
    </source>
</reference>
<feature type="compositionally biased region" description="Basic and acidic residues" evidence="4">
    <location>
        <begin position="288"/>
        <end position="299"/>
    </location>
</feature>
<dbReference type="InParanoid" id="A0A1Y2B4K8"/>
<dbReference type="GO" id="GO:0001682">
    <property type="term" value="P:tRNA 5'-leader removal"/>
    <property type="evidence" value="ECO:0007669"/>
    <property type="project" value="InterPro"/>
</dbReference>
<feature type="region of interest" description="Disordered" evidence="4">
    <location>
        <begin position="242"/>
        <end position="299"/>
    </location>
</feature>
<dbReference type="AlphaFoldDB" id="A0A1Y2B4K8"/>
<feature type="region of interest" description="Disordered" evidence="4">
    <location>
        <begin position="332"/>
        <end position="352"/>
    </location>
</feature>
<evidence type="ECO:0000256" key="4">
    <source>
        <dbReference type="SAM" id="MobiDB-lite"/>
    </source>
</evidence>
<sequence length="352" mass="38728">MEVSSNSINTSNELALKSARHPNPSFTPKPKSKPHPTPEDKHKHKHKPKPNSKLDPSKPSTSTPSLSTSTSRPKRTKLRPTLPPPPKTSSHPTSSLHPSHAAPSLPIKTLQGRGSKRTDTTHPGFGRDVIFVTRKTGLGMLIGRCRGLVVDEGYSKLTFHAMGAAIPQALLLLHAVLDILPYPLGKRGMWYEIRTASVECVDEVSHGDDEAGEGVEFGDLGAVEEDVPDRVVRMKSSIQIDLNISPRPDPSSSSTSSAKSIQPVESTEKRSKRNRPSKERRNKLRQRMLKESAKQAHTMEIDEEEMLNDVVVGRKAMESVVIGHNKSEDKAVASVVVGHNESDEEEEEIEMR</sequence>
<feature type="compositionally biased region" description="Low complexity" evidence="4">
    <location>
        <begin position="88"/>
        <end position="106"/>
    </location>
</feature>
<feature type="compositionally biased region" description="Low complexity" evidence="4">
    <location>
        <begin position="250"/>
        <end position="263"/>
    </location>
</feature>
<comment type="caution">
    <text evidence="5">The sequence shown here is derived from an EMBL/GenBank/DDBJ whole genome shotgun (WGS) entry which is preliminary data.</text>
</comment>
<dbReference type="PANTHER" id="PTHR15314:SF1">
    <property type="entry name" value="RIBONUCLEASE P PROTEIN SUBUNIT P20"/>
    <property type="match status" value="1"/>
</dbReference>
<evidence type="ECO:0000256" key="2">
    <source>
        <dbReference type="ARBA" id="ARBA00022694"/>
    </source>
</evidence>
<feature type="compositionally biased region" description="Polar residues" evidence="4">
    <location>
        <begin position="1"/>
        <end position="13"/>
    </location>
</feature>
<dbReference type="Gene3D" id="3.30.110.20">
    <property type="entry name" value="Alba-like domain"/>
    <property type="match status" value="1"/>
</dbReference>
<dbReference type="GO" id="GO:0000172">
    <property type="term" value="C:ribonuclease MRP complex"/>
    <property type="evidence" value="ECO:0007669"/>
    <property type="project" value="InterPro"/>
</dbReference>
<dbReference type="PANTHER" id="PTHR15314">
    <property type="entry name" value="RIBONUCLEASE P PROTEIN SUBUNIT P20"/>
    <property type="match status" value="1"/>
</dbReference>
<keyword evidence="3" id="KW-0539">Nucleus</keyword>
<organism evidence="5 6">
    <name type="scientific">Naematelia encephala</name>
    <dbReference type="NCBI Taxonomy" id="71784"/>
    <lineage>
        <taxon>Eukaryota</taxon>
        <taxon>Fungi</taxon>
        <taxon>Dikarya</taxon>
        <taxon>Basidiomycota</taxon>
        <taxon>Agaricomycotina</taxon>
        <taxon>Tremellomycetes</taxon>
        <taxon>Tremellales</taxon>
        <taxon>Naemateliaceae</taxon>
        <taxon>Naematelia</taxon>
    </lineage>
</organism>
<dbReference type="InterPro" id="IPR036882">
    <property type="entry name" value="Alba-like_dom_sf"/>
</dbReference>
<name>A0A1Y2B4K8_9TREE</name>
<accession>A0A1Y2B4K8</accession>
<feature type="compositionally biased region" description="Low complexity" evidence="4">
    <location>
        <begin position="53"/>
        <end position="71"/>
    </location>
</feature>
<dbReference type="EMBL" id="MCFC01000024">
    <property type="protein sequence ID" value="ORY29664.1"/>
    <property type="molecule type" value="Genomic_DNA"/>
</dbReference>
<dbReference type="Proteomes" id="UP000193986">
    <property type="component" value="Unassembled WGS sequence"/>
</dbReference>
<dbReference type="OrthoDB" id="416729at2759"/>
<dbReference type="STRING" id="71784.A0A1Y2B4K8"/>
<comment type="subcellular location">
    <subcellularLocation>
        <location evidence="1">Nucleus</location>
        <location evidence="1">Nucleolus</location>
    </subcellularLocation>
</comment>
<gene>
    <name evidence="5" type="ORF">BCR39DRAFT_531515</name>
</gene>
<dbReference type="GO" id="GO:0003676">
    <property type="term" value="F:nucleic acid binding"/>
    <property type="evidence" value="ECO:0007669"/>
    <property type="project" value="InterPro"/>
</dbReference>
<feature type="compositionally biased region" description="Basic residues" evidence="4">
    <location>
        <begin position="270"/>
        <end position="287"/>
    </location>
</feature>
<evidence type="ECO:0000313" key="5">
    <source>
        <dbReference type="EMBL" id="ORY29664.1"/>
    </source>
</evidence>
<dbReference type="InterPro" id="IPR014612">
    <property type="entry name" value="Pop7/Rpp20"/>
</dbReference>
<keyword evidence="2" id="KW-0819">tRNA processing</keyword>
<evidence type="ECO:0000313" key="6">
    <source>
        <dbReference type="Proteomes" id="UP000193986"/>
    </source>
</evidence>